<evidence type="ECO:0000256" key="5">
    <source>
        <dbReference type="ARBA" id="ARBA00022801"/>
    </source>
</evidence>
<dbReference type="EC" id="3.2.1.21" evidence="3"/>
<dbReference type="Gene3D" id="3.20.20.300">
    <property type="entry name" value="Glycoside hydrolase, family 3, N-terminal domain"/>
    <property type="match status" value="1"/>
</dbReference>
<dbReference type="PANTHER" id="PTHR30620">
    <property type="entry name" value="PERIPLASMIC BETA-GLUCOSIDASE-RELATED"/>
    <property type="match status" value="1"/>
</dbReference>
<dbReference type="InterPro" id="IPR036962">
    <property type="entry name" value="Glyco_hydro_3_N_sf"/>
</dbReference>
<comment type="similarity">
    <text evidence="2">Belongs to the glycosyl hydrolase 3 family.</text>
</comment>
<evidence type="ECO:0000256" key="2">
    <source>
        <dbReference type="ARBA" id="ARBA00005336"/>
    </source>
</evidence>
<protein>
    <recommendedName>
        <fullName evidence="3">beta-glucosidase</fullName>
        <ecNumber evidence="3">3.2.1.21</ecNumber>
    </recommendedName>
</protein>
<feature type="domain" description="Glycoside hydrolase family 3 N-terminal" evidence="9">
    <location>
        <begin position="72"/>
        <end position="404"/>
    </location>
</feature>
<dbReference type="AlphaFoldDB" id="A0A087DZN2"/>
<keyword evidence="4 8" id="KW-0732">Signal</keyword>
<dbReference type="InterPro" id="IPR001764">
    <property type="entry name" value="Glyco_hydro_3_N"/>
</dbReference>
<feature type="domain" description="Glycoside hydrolase family 3 C-terminal" evidence="10">
    <location>
        <begin position="445"/>
        <end position="654"/>
    </location>
</feature>
<keyword evidence="5 11" id="KW-0378">Hydrolase</keyword>
<evidence type="ECO:0000259" key="10">
    <source>
        <dbReference type="Pfam" id="PF01915"/>
    </source>
</evidence>
<dbReference type="Pfam" id="PF00933">
    <property type="entry name" value="Glyco_hydro_3"/>
    <property type="match status" value="1"/>
</dbReference>
<dbReference type="GO" id="GO:0009251">
    <property type="term" value="P:glucan catabolic process"/>
    <property type="evidence" value="ECO:0007669"/>
    <property type="project" value="TreeGrafter"/>
</dbReference>
<dbReference type="GO" id="GO:0008422">
    <property type="term" value="F:beta-glucosidase activity"/>
    <property type="evidence" value="ECO:0007669"/>
    <property type="project" value="UniProtKB-EC"/>
</dbReference>
<dbReference type="Proteomes" id="UP000029004">
    <property type="component" value="Unassembled WGS sequence"/>
</dbReference>
<dbReference type="Gene3D" id="3.40.50.1700">
    <property type="entry name" value="Glycoside hydrolase family 3 C-terminal domain"/>
    <property type="match status" value="1"/>
</dbReference>
<dbReference type="InterPro" id="IPR017853">
    <property type="entry name" value="GH"/>
</dbReference>
<feature type="chain" id="PRO_5039179259" description="beta-glucosidase" evidence="8">
    <location>
        <begin position="28"/>
        <end position="660"/>
    </location>
</feature>
<dbReference type="InterPro" id="IPR036881">
    <property type="entry name" value="Glyco_hydro_3_C_sf"/>
</dbReference>
<dbReference type="PRINTS" id="PR00133">
    <property type="entry name" value="GLHYDRLASE3"/>
</dbReference>
<evidence type="ECO:0000256" key="6">
    <source>
        <dbReference type="ARBA" id="ARBA00023295"/>
    </source>
</evidence>
<dbReference type="PANTHER" id="PTHR30620:SF16">
    <property type="entry name" value="LYSOSOMAL BETA GLUCOSIDASE"/>
    <property type="match status" value="1"/>
</dbReference>
<dbReference type="SUPFAM" id="SSF52279">
    <property type="entry name" value="Beta-D-glucan exohydrolase, C-terminal domain"/>
    <property type="match status" value="1"/>
</dbReference>
<keyword evidence="12" id="KW-1185">Reference proteome</keyword>
<dbReference type="InterPro" id="IPR002772">
    <property type="entry name" value="Glyco_hydro_3_C"/>
</dbReference>
<dbReference type="STRING" id="762211.BSTEL_0395"/>
<organism evidence="11 12">
    <name type="scientific">Bifidobacterium stellenboschense</name>
    <dbReference type="NCBI Taxonomy" id="762211"/>
    <lineage>
        <taxon>Bacteria</taxon>
        <taxon>Bacillati</taxon>
        <taxon>Actinomycetota</taxon>
        <taxon>Actinomycetes</taxon>
        <taxon>Bifidobacteriales</taxon>
        <taxon>Bifidobacteriaceae</taxon>
        <taxon>Bifidobacterium</taxon>
    </lineage>
</organism>
<evidence type="ECO:0000256" key="3">
    <source>
        <dbReference type="ARBA" id="ARBA00012744"/>
    </source>
</evidence>
<comment type="caution">
    <text evidence="11">The sequence shown here is derived from an EMBL/GenBank/DDBJ whole genome shotgun (WGS) entry which is preliminary data.</text>
</comment>
<dbReference type="RefSeq" id="WP_162178965.1">
    <property type="nucleotide sequence ID" value="NZ_JGZP01000004.1"/>
</dbReference>
<proteinExistence type="inferred from homology"/>
<evidence type="ECO:0000259" key="9">
    <source>
        <dbReference type="Pfam" id="PF00933"/>
    </source>
</evidence>
<dbReference type="eggNOG" id="COG1472">
    <property type="taxonomic scope" value="Bacteria"/>
</dbReference>
<evidence type="ECO:0000313" key="12">
    <source>
        <dbReference type="Proteomes" id="UP000029004"/>
    </source>
</evidence>
<gene>
    <name evidence="11" type="ORF">BSTEL_0395</name>
</gene>
<evidence type="ECO:0000313" key="11">
    <source>
        <dbReference type="EMBL" id="KFJ00983.1"/>
    </source>
</evidence>
<dbReference type="SUPFAM" id="SSF51445">
    <property type="entry name" value="(Trans)glycosidases"/>
    <property type="match status" value="1"/>
</dbReference>
<evidence type="ECO:0000256" key="4">
    <source>
        <dbReference type="ARBA" id="ARBA00022729"/>
    </source>
</evidence>
<accession>A0A087DZN2</accession>
<dbReference type="InterPro" id="IPR051915">
    <property type="entry name" value="Cellulose_Degrad_GH3"/>
</dbReference>
<evidence type="ECO:0000256" key="8">
    <source>
        <dbReference type="SAM" id="SignalP"/>
    </source>
</evidence>
<comment type="catalytic activity">
    <reaction evidence="1">
        <text>Hydrolysis of terminal, non-reducing beta-D-glucosyl residues with release of beta-D-glucose.</text>
        <dbReference type="EC" id="3.2.1.21"/>
    </reaction>
</comment>
<name>A0A087DZN2_9BIFI</name>
<dbReference type="EMBL" id="JGZP01000004">
    <property type="protein sequence ID" value="KFJ00983.1"/>
    <property type="molecule type" value="Genomic_DNA"/>
</dbReference>
<evidence type="ECO:0000256" key="1">
    <source>
        <dbReference type="ARBA" id="ARBA00000448"/>
    </source>
</evidence>
<dbReference type="Pfam" id="PF01915">
    <property type="entry name" value="Glyco_hydro_3_C"/>
    <property type="match status" value="1"/>
</dbReference>
<evidence type="ECO:0000256" key="7">
    <source>
        <dbReference type="SAM" id="MobiDB-lite"/>
    </source>
</evidence>
<feature type="region of interest" description="Disordered" evidence="7">
    <location>
        <begin position="34"/>
        <end position="53"/>
    </location>
</feature>
<keyword evidence="6 11" id="KW-0326">Glycosidase</keyword>
<sequence length="660" mass="70064">MHNRIRRRNAVATTLLSMAISASLVFAAVPLASADDDGSPHRKPASSQAEPAVTMVAARNDRVARLLASMSLEDKVGQMMQPDTRHITPQQAAEYHIGSILSGGGAAPESGNSASDWANRADSYQHAVINETGIPLLYGVDAVHGHNNVADATLFPHNVNLGQTRNAELVKQVGSITASEVRATGSNWVFTPTLGLPKNERWGRTYEAYGENADLSAKLGAAYIEGSQAGESGSGLAGSDSAIATAKHFIGEGITKDGVNQGDVPLDYDSEAFRKILDSELLVPYRAAVQDANVRSVMVSYNSIGGVKCHGNADLLTNVLKRGLGFTGIVITDYNGIDQIEGNLNYAQKVAKTVNAGVDMLMVDEHEGTQPKWIAARQAVIDGVNSGDIAMARVDDAVTRILNVKDEMGLLENPQLAYSNKELLAQFGGEAHRAVAREAVAQSLTLLKNRSTDDGSTLMNDLPSMKRIVVAGSSANDIGMQSGGWTITWQGSVGDVTTGTTIYEGLKTAGKENGQTVDLKEDGSFTGNYDAAIVVAGESPYAEYAGDRTADQLTLQQKDINTISSIRKTHPNLPIVLVLTTGRALTITDQLKQVDAVIMAGFPGSEGEGVADVLLSADRDFSGHLTTTWPKEANNITKKYIAPNTVLFPYGTGLVKSQVN</sequence>
<dbReference type="OrthoDB" id="9803863at2"/>
<reference evidence="11 12" key="1">
    <citation type="submission" date="2014-03" db="EMBL/GenBank/DDBJ databases">
        <title>Genomics of Bifidobacteria.</title>
        <authorList>
            <person name="Ventura M."/>
            <person name="Milani C."/>
            <person name="Lugli G.A."/>
        </authorList>
    </citation>
    <scope>NUCLEOTIDE SEQUENCE [LARGE SCALE GENOMIC DNA]</scope>
    <source>
        <strain evidence="11 12">DSM 23968</strain>
    </source>
</reference>
<feature type="signal peptide" evidence="8">
    <location>
        <begin position="1"/>
        <end position="27"/>
    </location>
</feature>